<keyword evidence="2" id="KW-0472">Membrane</keyword>
<comment type="caution">
    <text evidence="3">The sequence shown here is derived from an EMBL/GenBank/DDBJ whole genome shotgun (WGS) entry which is preliminary data.</text>
</comment>
<dbReference type="RefSeq" id="WP_203003226.1">
    <property type="nucleotide sequence ID" value="NZ_JADWYU010000094.1"/>
</dbReference>
<feature type="transmembrane region" description="Helical" evidence="2">
    <location>
        <begin position="81"/>
        <end position="103"/>
    </location>
</feature>
<feature type="transmembrane region" description="Helical" evidence="2">
    <location>
        <begin position="44"/>
        <end position="66"/>
    </location>
</feature>
<feature type="region of interest" description="Disordered" evidence="1">
    <location>
        <begin position="1"/>
        <end position="20"/>
    </location>
</feature>
<reference evidence="3" key="1">
    <citation type="submission" date="2020-12" db="EMBL/GenBank/DDBJ databases">
        <title>Genomic characterization of non-nitrogen-fixing Frankia strains.</title>
        <authorList>
            <person name="Carlos-Shanley C."/>
            <person name="Guerra T."/>
            <person name="Hahn D."/>
        </authorList>
    </citation>
    <scope>NUCLEOTIDE SEQUENCE</scope>
    <source>
        <strain evidence="3">CN6</strain>
    </source>
</reference>
<dbReference type="PANTHER" id="PTHR41386:SF1">
    <property type="entry name" value="MEMBRANE PROTEIN"/>
    <property type="match status" value="1"/>
</dbReference>
<organism evidence="3 4">
    <name type="scientific">Frankia nepalensis</name>
    <dbReference type="NCBI Taxonomy" id="1836974"/>
    <lineage>
        <taxon>Bacteria</taxon>
        <taxon>Bacillati</taxon>
        <taxon>Actinomycetota</taxon>
        <taxon>Actinomycetes</taxon>
        <taxon>Frankiales</taxon>
        <taxon>Frankiaceae</taxon>
        <taxon>Frankia</taxon>
    </lineage>
</organism>
<evidence type="ECO:0000313" key="3">
    <source>
        <dbReference type="EMBL" id="MBL7630255.1"/>
    </source>
</evidence>
<keyword evidence="4" id="KW-1185">Reference proteome</keyword>
<dbReference type="EMBL" id="JAEACQ010000245">
    <property type="protein sequence ID" value="MBL7630255.1"/>
    <property type="molecule type" value="Genomic_DNA"/>
</dbReference>
<evidence type="ECO:0000256" key="2">
    <source>
        <dbReference type="SAM" id="Phobius"/>
    </source>
</evidence>
<accession>A0A937USH0</accession>
<evidence type="ECO:0000256" key="1">
    <source>
        <dbReference type="SAM" id="MobiDB-lite"/>
    </source>
</evidence>
<gene>
    <name evidence="3" type="ORF">I7412_24450</name>
</gene>
<evidence type="ECO:0000313" key="4">
    <source>
        <dbReference type="Proteomes" id="UP000604475"/>
    </source>
</evidence>
<dbReference type="InterPro" id="IPR010406">
    <property type="entry name" value="DUF1003"/>
</dbReference>
<sequence>MTNTPDITDGNTPPRNGGHRPKVVNERALLDFGRTGQERLADSVTGFAGSMSFVYVHVAWFAFWILLNQGAFGTQMIFDPFPYGLLTMVVSLEAIFLSTFVMISQNRDTRRQNVRADLDYETTVRSEVWSAHIGRQLGIDPAAIEVDVRAILRRDGTPPS</sequence>
<dbReference type="Proteomes" id="UP000604475">
    <property type="component" value="Unassembled WGS sequence"/>
</dbReference>
<dbReference type="AlphaFoldDB" id="A0A937USH0"/>
<proteinExistence type="predicted"/>
<name>A0A937USH0_9ACTN</name>
<keyword evidence="2" id="KW-0812">Transmembrane</keyword>
<feature type="compositionally biased region" description="Polar residues" evidence="1">
    <location>
        <begin position="1"/>
        <end position="14"/>
    </location>
</feature>
<dbReference type="Pfam" id="PF06210">
    <property type="entry name" value="DUF1003"/>
    <property type="match status" value="1"/>
</dbReference>
<keyword evidence="2" id="KW-1133">Transmembrane helix</keyword>
<protein>
    <submittedName>
        <fullName evidence="3">DUF1003 domain-containing protein</fullName>
    </submittedName>
</protein>
<dbReference type="PANTHER" id="PTHR41386">
    <property type="entry name" value="INTEGRAL MEMBRANE PROTEIN-RELATED"/>
    <property type="match status" value="1"/>
</dbReference>